<name>A0A0D3HV30_9ORYZ</name>
<reference evidence="2" key="1">
    <citation type="journal article" date="2009" name="Rice">
        <title>De Novo Next Generation Sequencing of Plant Genomes.</title>
        <authorList>
            <person name="Rounsley S."/>
            <person name="Marri P.R."/>
            <person name="Yu Y."/>
            <person name="He R."/>
            <person name="Sisneros N."/>
            <person name="Goicoechea J.L."/>
            <person name="Lee S.J."/>
            <person name="Angelova A."/>
            <person name="Kudrna D."/>
            <person name="Luo M."/>
            <person name="Affourtit J."/>
            <person name="Desany B."/>
            <person name="Knight J."/>
            <person name="Niazi F."/>
            <person name="Egholm M."/>
            <person name="Wing R.A."/>
        </authorList>
    </citation>
    <scope>NUCLEOTIDE SEQUENCE [LARGE SCALE GENOMIC DNA]</scope>
    <source>
        <strain evidence="2">cv. IRGC 105608</strain>
    </source>
</reference>
<reference evidence="2" key="2">
    <citation type="submission" date="2015-03" db="UniProtKB">
        <authorList>
            <consortium name="EnsemblPlants"/>
        </authorList>
    </citation>
    <scope>IDENTIFICATION</scope>
</reference>
<dbReference type="EnsemblPlants" id="OBART12G13830.1">
    <property type="protein sequence ID" value="OBART12G13830.1"/>
    <property type="gene ID" value="OBART12G13830"/>
</dbReference>
<proteinExistence type="predicted"/>
<evidence type="ECO:0000313" key="3">
    <source>
        <dbReference type="Proteomes" id="UP000026960"/>
    </source>
</evidence>
<keyword evidence="3" id="KW-1185">Reference proteome</keyword>
<accession>A0A0D3HV30</accession>
<sequence>MGWRRGRRQRRGRRRRRRRGRATVAAEVSALGGVVGGDDVGTAVVEAADPAAARRLAEVHPVAATGVLWRPSRCRPALVVRGTAGSGSLAQIQRVLKWGRGGLVSGRRVGGVHIASTLGMQVTFGGSRRRCYG</sequence>
<dbReference type="Proteomes" id="UP000026960">
    <property type="component" value="Chromosome 12"/>
</dbReference>
<dbReference type="Gramene" id="OBART12G13830.1">
    <property type="protein sequence ID" value="OBART12G13830.1"/>
    <property type="gene ID" value="OBART12G13830"/>
</dbReference>
<dbReference type="HOGENOM" id="CLU_1909863_0_0_1"/>
<feature type="region of interest" description="Disordered" evidence="1">
    <location>
        <begin position="1"/>
        <end position="21"/>
    </location>
</feature>
<evidence type="ECO:0000256" key="1">
    <source>
        <dbReference type="SAM" id="MobiDB-lite"/>
    </source>
</evidence>
<dbReference type="AlphaFoldDB" id="A0A0D3HV30"/>
<protein>
    <submittedName>
        <fullName evidence="2">Uncharacterized protein</fullName>
    </submittedName>
</protein>
<evidence type="ECO:0000313" key="2">
    <source>
        <dbReference type="EnsemblPlants" id="OBART12G13830.1"/>
    </source>
</evidence>
<organism evidence="2">
    <name type="scientific">Oryza barthii</name>
    <dbReference type="NCBI Taxonomy" id="65489"/>
    <lineage>
        <taxon>Eukaryota</taxon>
        <taxon>Viridiplantae</taxon>
        <taxon>Streptophyta</taxon>
        <taxon>Embryophyta</taxon>
        <taxon>Tracheophyta</taxon>
        <taxon>Spermatophyta</taxon>
        <taxon>Magnoliopsida</taxon>
        <taxon>Liliopsida</taxon>
        <taxon>Poales</taxon>
        <taxon>Poaceae</taxon>
        <taxon>BOP clade</taxon>
        <taxon>Oryzoideae</taxon>
        <taxon>Oryzeae</taxon>
        <taxon>Oryzinae</taxon>
        <taxon>Oryza</taxon>
    </lineage>
</organism>
<dbReference type="PaxDb" id="65489-OBART12G13830.1"/>